<dbReference type="GeneID" id="72686524"/>
<dbReference type="EMBL" id="FMXC01000022">
    <property type="protein sequence ID" value="SDA62610.1"/>
    <property type="molecule type" value="Genomic_DNA"/>
</dbReference>
<keyword evidence="3" id="KW-1185">Reference proteome</keyword>
<reference evidence="2" key="2">
    <citation type="journal article" date="2022" name="Food Funct.">
        <title>Lactobacillus kefiranofaciens ZW18 from Kefir enhances the anti-tumor effect of anti-programmed cell death 1 (PD-1) immunotherapy by modulating the gut microbiota.</title>
        <authorList>
            <person name="Zhao J."/>
            <person name="Wang Y."/>
            <person name="Wang J."/>
            <person name="Lv M."/>
            <person name="Zhou C."/>
            <person name="Jia L."/>
            <person name="Geng W."/>
        </authorList>
    </citation>
    <scope>NUCLEOTIDE SEQUENCE</scope>
    <source>
        <strain evidence="2">ZW18</strain>
    </source>
</reference>
<dbReference type="SUPFAM" id="SSF143011">
    <property type="entry name" value="RelE-like"/>
    <property type="match status" value="1"/>
</dbReference>
<evidence type="ECO:0000313" key="4">
    <source>
        <dbReference type="Proteomes" id="UP001242513"/>
    </source>
</evidence>
<accession>A0AAX3UG35</accession>
<name>A0AAX3UG35_9LACO</name>
<reference evidence="2" key="3">
    <citation type="submission" date="2023-04" db="EMBL/GenBank/DDBJ databases">
        <authorList>
            <person name="Wang Y."/>
        </authorList>
    </citation>
    <scope>NUCLEOTIDE SEQUENCE</scope>
    <source>
        <strain evidence="2">ZW18</strain>
    </source>
</reference>
<dbReference type="RefSeq" id="WP_013853784.1">
    <property type="nucleotide sequence ID" value="NZ_CP061341.1"/>
</dbReference>
<protein>
    <submittedName>
        <fullName evidence="2">Type II toxin-antitoxin system YafQ family toxin</fullName>
    </submittedName>
    <submittedName>
        <fullName evidence="1">mRNA interferase YafQ</fullName>
    </submittedName>
</protein>
<dbReference type="Proteomes" id="UP001242513">
    <property type="component" value="Chromosome"/>
</dbReference>
<evidence type="ECO:0000313" key="2">
    <source>
        <dbReference type="EMBL" id="WGO86670.1"/>
    </source>
</evidence>
<dbReference type="EMBL" id="CP123735">
    <property type="protein sequence ID" value="WGO86670.1"/>
    <property type="molecule type" value="Genomic_DNA"/>
</dbReference>
<dbReference type="InterPro" id="IPR035093">
    <property type="entry name" value="RelE/ParE_toxin_dom_sf"/>
</dbReference>
<dbReference type="AlphaFoldDB" id="A0AAX3UG35"/>
<organism evidence="2 4">
    <name type="scientific">Lactobacillus kefiranofaciens</name>
    <dbReference type="NCBI Taxonomy" id="267818"/>
    <lineage>
        <taxon>Bacteria</taxon>
        <taxon>Bacillati</taxon>
        <taxon>Bacillota</taxon>
        <taxon>Bacilli</taxon>
        <taxon>Lactobacillales</taxon>
        <taxon>Lactobacillaceae</taxon>
        <taxon>Lactobacillus</taxon>
    </lineage>
</organism>
<evidence type="ECO:0000313" key="1">
    <source>
        <dbReference type="EMBL" id="SDA62610.1"/>
    </source>
</evidence>
<evidence type="ECO:0000313" key="3">
    <source>
        <dbReference type="Proteomes" id="UP000181860"/>
    </source>
</evidence>
<sequence>MKVIPKKYFLRTAKKYKKKHYDLTKVNKIVELIEAENFKELKEKHKLGVIHGTHPPLYHVHVDRSYNDDWLLFYALRANS</sequence>
<proteinExistence type="predicted"/>
<reference evidence="1 3" key="1">
    <citation type="submission" date="2016-10" db="EMBL/GenBank/DDBJ databases">
        <authorList>
            <person name="Varghese N."/>
            <person name="Submissions S."/>
        </authorList>
    </citation>
    <scope>NUCLEOTIDE SEQUENCE [LARGE SCALE GENOMIC DNA]</scope>
    <source>
        <strain evidence="1 3">ATCC 43761</strain>
    </source>
</reference>
<dbReference type="Gene3D" id="3.30.2310.20">
    <property type="entry name" value="RelE-like"/>
    <property type="match status" value="1"/>
</dbReference>
<dbReference type="Proteomes" id="UP000181860">
    <property type="component" value="Unassembled WGS sequence"/>
</dbReference>
<gene>
    <name evidence="2" type="ORF">QEJ78_04310</name>
    <name evidence="1" type="ORF">SAMN02983011_01775</name>
</gene>